<accession>A0A1S8LIA8</accession>
<evidence type="ECO:0000256" key="11">
    <source>
        <dbReference type="ARBA" id="ARBA00023014"/>
    </source>
</evidence>
<dbReference type="PANTHER" id="PTHR11921:SF29">
    <property type="entry name" value="SUCCINATE DEHYDROGENASE [UBIQUINONE] IRON-SULFUR SUBUNIT, MITOCHONDRIAL"/>
    <property type="match status" value="1"/>
</dbReference>
<keyword evidence="8" id="KW-0479">Metal-binding</keyword>
<dbReference type="PANTHER" id="PTHR11921">
    <property type="entry name" value="SUCCINATE DEHYDROGENASE IRON-SULFUR PROTEIN"/>
    <property type="match status" value="1"/>
</dbReference>
<comment type="cofactor">
    <cofactor evidence="13">
        <name>[2Fe-2S] cluster</name>
        <dbReference type="ChEBI" id="CHEBI:190135"/>
    </cofactor>
</comment>
<evidence type="ECO:0000256" key="12">
    <source>
        <dbReference type="ARBA" id="ARBA00023291"/>
    </source>
</evidence>
<evidence type="ECO:0000256" key="1">
    <source>
        <dbReference type="ARBA" id="ARBA00001927"/>
    </source>
</evidence>
<comment type="similarity">
    <text evidence="3">Belongs to the succinate dehydrogenase/fumarate reductase iron-sulfur protein family.</text>
</comment>
<organism evidence="14 15">
    <name type="scientific">Clostridium felsineum</name>
    <dbReference type="NCBI Taxonomy" id="36839"/>
    <lineage>
        <taxon>Bacteria</taxon>
        <taxon>Bacillati</taxon>
        <taxon>Bacillota</taxon>
        <taxon>Clostridia</taxon>
        <taxon>Eubacteriales</taxon>
        <taxon>Clostridiaceae</taxon>
        <taxon>Clostridium</taxon>
    </lineage>
</organism>
<comment type="cofactor">
    <cofactor evidence="1">
        <name>[3Fe-4S] cluster</name>
        <dbReference type="ChEBI" id="CHEBI:21137"/>
    </cofactor>
</comment>
<evidence type="ECO:0000256" key="3">
    <source>
        <dbReference type="ARBA" id="ARBA00009433"/>
    </source>
</evidence>
<dbReference type="PROSITE" id="PS51379">
    <property type="entry name" value="4FE4S_FER_2"/>
    <property type="match status" value="1"/>
</dbReference>
<dbReference type="GO" id="GO:0046872">
    <property type="term" value="F:metal ion binding"/>
    <property type="evidence" value="ECO:0007669"/>
    <property type="project" value="UniProtKB-KW"/>
</dbReference>
<evidence type="ECO:0000256" key="10">
    <source>
        <dbReference type="ARBA" id="ARBA00023004"/>
    </source>
</evidence>
<dbReference type="InterPro" id="IPR036010">
    <property type="entry name" value="2Fe-2S_ferredoxin-like_sf"/>
</dbReference>
<evidence type="ECO:0000256" key="7">
    <source>
        <dbReference type="ARBA" id="ARBA00022714"/>
    </source>
</evidence>
<dbReference type="SUPFAM" id="SSF54292">
    <property type="entry name" value="2Fe-2S ferredoxin-like"/>
    <property type="match status" value="1"/>
</dbReference>
<dbReference type="Gene3D" id="1.10.1060.10">
    <property type="entry name" value="Alpha-helical ferredoxin"/>
    <property type="match status" value="1"/>
</dbReference>
<evidence type="ECO:0000256" key="5">
    <source>
        <dbReference type="ARBA" id="ARBA00022485"/>
    </source>
</evidence>
<dbReference type="GO" id="GO:0006099">
    <property type="term" value="P:tricarboxylic acid cycle"/>
    <property type="evidence" value="ECO:0007669"/>
    <property type="project" value="UniProtKB-KW"/>
</dbReference>
<reference evidence="14 15" key="1">
    <citation type="submission" date="2022-04" db="EMBL/GenBank/DDBJ databases">
        <title>Genome sequence of C. roseum typestrain.</title>
        <authorList>
            <person name="Poehlein A."/>
            <person name="Schoch T."/>
            <person name="Duerre P."/>
            <person name="Daniel R."/>
        </authorList>
    </citation>
    <scope>NUCLEOTIDE SEQUENCE [LARGE SCALE GENOMIC DNA]</scope>
    <source>
        <strain evidence="14 15">DSM 7320</strain>
    </source>
</reference>
<comment type="cofactor">
    <cofactor evidence="2">
        <name>[4Fe-4S] cluster</name>
        <dbReference type="ChEBI" id="CHEBI:49883"/>
    </cofactor>
</comment>
<dbReference type="EMBL" id="CP096983">
    <property type="protein sequence ID" value="URZ10542.1"/>
    <property type="molecule type" value="Genomic_DNA"/>
</dbReference>
<dbReference type="Proteomes" id="UP000190951">
    <property type="component" value="Chromosome"/>
</dbReference>
<dbReference type="RefSeq" id="WP_077834092.1">
    <property type="nucleotide sequence ID" value="NZ_CP096983.1"/>
</dbReference>
<dbReference type="GO" id="GO:0051538">
    <property type="term" value="F:3 iron, 4 sulfur cluster binding"/>
    <property type="evidence" value="ECO:0007669"/>
    <property type="project" value="UniProtKB-KW"/>
</dbReference>
<evidence type="ECO:0000256" key="9">
    <source>
        <dbReference type="ARBA" id="ARBA00023002"/>
    </source>
</evidence>
<dbReference type="EC" id="1.3.5.1" evidence="4"/>
<dbReference type="Pfam" id="PF13085">
    <property type="entry name" value="Fer2_3"/>
    <property type="match status" value="1"/>
</dbReference>
<evidence type="ECO:0000256" key="6">
    <source>
        <dbReference type="ARBA" id="ARBA00022532"/>
    </source>
</evidence>
<dbReference type="InterPro" id="IPR017896">
    <property type="entry name" value="4Fe4S_Fe-S-bd"/>
</dbReference>
<keyword evidence="12" id="KW-0003">3Fe-4S</keyword>
<dbReference type="STRING" id="84029.CROST_07360"/>
<proteinExistence type="inferred from homology"/>
<dbReference type="InterPro" id="IPR050573">
    <property type="entry name" value="SDH/FRD_Iron-Sulfur"/>
</dbReference>
<dbReference type="PROSITE" id="PS00197">
    <property type="entry name" value="2FE2S_FER_1"/>
    <property type="match status" value="1"/>
</dbReference>
<dbReference type="InterPro" id="IPR017900">
    <property type="entry name" value="4Fe4S_Fe_S_CS"/>
</dbReference>
<dbReference type="InterPro" id="IPR025192">
    <property type="entry name" value="Succ_DH/fum_Rdtase_N"/>
</dbReference>
<dbReference type="Pfam" id="PF13183">
    <property type="entry name" value="Fer4_8"/>
    <property type="match status" value="1"/>
</dbReference>
<evidence type="ECO:0000256" key="2">
    <source>
        <dbReference type="ARBA" id="ARBA00001966"/>
    </source>
</evidence>
<dbReference type="InterPro" id="IPR009051">
    <property type="entry name" value="Helical_ferredxn"/>
</dbReference>
<keyword evidence="15" id="KW-1185">Reference proteome</keyword>
<dbReference type="InterPro" id="IPR012675">
    <property type="entry name" value="Beta-grasp_dom_sf"/>
</dbReference>
<dbReference type="SUPFAM" id="SSF46548">
    <property type="entry name" value="alpha-helical ferredoxin"/>
    <property type="match status" value="1"/>
</dbReference>
<name>A0A1S8LIA8_9CLOT</name>
<evidence type="ECO:0000313" key="14">
    <source>
        <dbReference type="EMBL" id="URZ10542.1"/>
    </source>
</evidence>
<evidence type="ECO:0000256" key="13">
    <source>
        <dbReference type="ARBA" id="ARBA00034078"/>
    </source>
</evidence>
<dbReference type="GO" id="GO:0051539">
    <property type="term" value="F:4 iron, 4 sulfur cluster binding"/>
    <property type="evidence" value="ECO:0007669"/>
    <property type="project" value="UniProtKB-KW"/>
</dbReference>
<dbReference type="InterPro" id="IPR004489">
    <property type="entry name" value="Succ_DH/fum_Rdtase_Fe-S"/>
</dbReference>
<dbReference type="GO" id="GO:0009055">
    <property type="term" value="F:electron transfer activity"/>
    <property type="evidence" value="ECO:0007669"/>
    <property type="project" value="InterPro"/>
</dbReference>
<keyword evidence="7" id="KW-0001">2Fe-2S</keyword>
<evidence type="ECO:0000313" key="15">
    <source>
        <dbReference type="Proteomes" id="UP000190951"/>
    </source>
</evidence>
<dbReference type="PROSITE" id="PS00198">
    <property type="entry name" value="4FE4S_FER_1"/>
    <property type="match status" value="1"/>
</dbReference>
<protein>
    <recommendedName>
        <fullName evidence="4">succinate dehydrogenase</fullName>
        <ecNumber evidence="4">1.3.5.1</ecNumber>
    </recommendedName>
</protein>
<keyword evidence="11" id="KW-0411">Iron-sulfur</keyword>
<evidence type="ECO:0000256" key="8">
    <source>
        <dbReference type="ARBA" id="ARBA00022723"/>
    </source>
</evidence>
<keyword evidence="10" id="KW-0408">Iron</keyword>
<dbReference type="KEGG" id="crw:CROST_012520"/>
<evidence type="ECO:0000256" key="4">
    <source>
        <dbReference type="ARBA" id="ARBA00012792"/>
    </source>
</evidence>
<dbReference type="NCBIfam" id="TIGR00384">
    <property type="entry name" value="dhsB"/>
    <property type="match status" value="1"/>
</dbReference>
<dbReference type="Gene3D" id="3.10.20.30">
    <property type="match status" value="1"/>
</dbReference>
<keyword evidence="5" id="KW-0004">4Fe-4S</keyword>
<dbReference type="InterPro" id="IPR006058">
    <property type="entry name" value="2Fe2S_fd_BS"/>
</dbReference>
<dbReference type="AlphaFoldDB" id="A0A1S8LIA8"/>
<sequence>MKSLKIIILRQKTKVSEPYLQSFYYQGNLHIPVTTLLEKLNSNEPLIDAEGNEADYIHFECSCEQGLCGSCSMVINGTPSLACQVFCDNIIDENNTIKIEPLSKFPVICDLIVDRQEMFNTMKEMELWLTSSAKVNPDKVPFQYEVSQCLMCGLCLEACPNYAKGDFFAGAPAAVASIKMIEQEQDLNHKTFIKKIYKKKVFNGCSKALACQNICPMKIPTQIAMSKMNKLSVWKMWQLFSKDK</sequence>
<dbReference type="GO" id="GO:0022904">
    <property type="term" value="P:respiratory electron transport chain"/>
    <property type="evidence" value="ECO:0007669"/>
    <property type="project" value="TreeGrafter"/>
</dbReference>
<dbReference type="GO" id="GO:0051537">
    <property type="term" value="F:2 iron, 2 sulfur cluster binding"/>
    <property type="evidence" value="ECO:0007669"/>
    <property type="project" value="UniProtKB-KW"/>
</dbReference>
<keyword evidence="9 14" id="KW-0560">Oxidoreductase</keyword>
<keyword evidence="6" id="KW-0816">Tricarboxylic acid cycle</keyword>
<dbReference type="GO" id="GO:0008177">
    <property type="term" value="F:succinate dehydrogenase (quinone) activity"/>
    <property type="evidence" value="ECO:0007669"/>
    <property type="project" value="UniProtKB-EC"/>
</dbReference>
<gene>
    <name evidence="14" type="primary">frdB</name>
    <name evidence="14" type="ORF">CROST_012520</name>
</gene>